<evidence type="ECO:0000259" key="1">
    <source>
        <dbReference type="PROSITE" id="PS51186"/>
    </source>
</evidence>
<proteinExistence type="predicted"/>
<reference evidence="3" key="1">
    <citation type="submission" date="2016-10" db="EMBL/GenBank/DDBJ databases">
        <authorList>
            <person name="Varghese N."/>
            <person name="Submissions S."/>
        </authorList>
    </citation>
    <scope>NUCLEOTIDE SEQUENCE [LARGE SCALE GENOMIC DNA]</scope>
    <source>
        <strain evidence="3">DSM 23664</strain>
    </source>
</reference>
<keyword evidence="2" id="KW-0808">Transferase</keyword>
<dbReference type="SUPFAM" id="SSF55729">
    <property type="entry name" value="Acyl-CoA N-acyltransferases (Nat)"/>
    <property type="match status" value="1"/>
</dbReference>
<sequence>MISKKMTDSDVPEVAELLGNAFADKFTEKTTLPKRTAKILMKLLWLEEAGVFGMQPYILEDKGEIVAAFGITGMQKRTLTLSFTAKVMAAVHRLGVRPFIAFARKGLETSRTPDKDELYIDFIAVKESRRNETIGHRVMEEIEALNVLNPRISKSSLYVLKNNEPAIHLYKKFGFTAVDKYERSDYLFMMKKQ</sequence>
<evidence type="ECO:0000313" key="3">
    <source>
        <dbReference type="Proteomes" id="UP000199612"/>
    </source>
</evidence>
<dbReference type="InterPro" id="IPR016181">
    <property type="entry name" value="Acyl_CoA_acyltransferase"/>
</dbReference>
<evidence type="ECO:0000313" key="2">
    <source>
        <dbReference type="EMBL" id="SFC16896.1"/>
    </source>
</evidence>
<accession>A0A1I1GZG6</accession>
<keyword evidence="3" id="KW-1185">Reference proteome</keyword>
<name>A0A1I1GZG6_9LACT</name>
<dbReference type="Pfam" id="PF00583">
    <property type="entry name" value="Acetyltransf_1"/>
    <property type="match status" value="1"/>
</dbReference>
<dbReference type="PROSITE" id="PS51186">
    <property type="entry name" value="GNAT"/>
    <property type="match status" value="1"/>
</dbReference>
<dbReference type="EMBL" id="FOLT01000003">
    <property type="protein sequence ID" value="SFC16896.1"/>
    <property type="molecule type" value="Genomic_DNA"/>
</dbReference>
<dbReference type="Gene3D" id="3.40.630.30">
    <property type="match status" value="1"/>
</dbReference>
<dbReference type="GO" id="GO:0016747">
    <property type="term" value="F:acyltransferase activity, transferring groups other than amino-acyl groups"/>
    <property type="evidence" value="ECO:0007669"/>
    <property type="project" value="InterPro"/>
</dbReference>
<organism evidence="2 3">
    <name type="scientific">Alkalibacterium subtropicum</name>
    <dbReference type="NCBI Taxonomy" id="753702"/>
    <lineage>
        <taxon>Bacteria</taxon>
        <taxon>Bacillati</taxon>
        <taxon>Bacillota</taxon>
        <taxon>Bacilli</taxon>
        <taxon>Lactobacillales</taxon>
        <taxon>Carnobacteriaceae</taxon>
        <taxon>Alkalibacterium</taxon>
    </lineage>
</organism>
<dbReference type="AlphaFoldDB" id="A0A1I1GZG6"/>
<feature type="domain" description="N-acetyltransferase" evidence="1">
    <location>
        <begin position="1"/>
        <end position="193"/>
    </location>
</feature>
<gene>
    <name evidence="2" type="ORF">SAMN04488102_103289</name>
</gene>
<dbReference type="STRING" id="753702.SAMN04488102_103289"/>
<protein>
    <submittedName>
        <fullName evidence="2">Acetyltransferase (GNAT) family protein</fullName>
    </submittedName>
</protein>
<dbReference type="Proteomes" id="UP000199612">
    <property type="component" value="Unassembled WGS sequence"/>
</dbReference>
<dbReference type="RefSeq" id="WP_177188599.1">
    <property type="nucleotide sequence ID" value="NZ_FOLT01000003.1"/>
</dbReference>
<dbReference type="InterPro" id="IPR000182">
    <property type="entry name" value="GNAT_dom"/>
</dbReference>